<keyword evidence="3" id="KW-0479">Metal-binding</keyword>
<dbReference type="Gene3D" id="3.30.160.60">
    <property type="entry name" value="Classic Zinc Finger"/>
    <property type="match status" value="1"/>
</dbReference>
<feature type="compositionally biased region" description="Acidic residues" evidence="12">
    <location>
        <begin position="122"/>
        <end position="137"/>
    </location>
</feature>
<evidence type="ECO:0000256" key="8">
    <source>
        <dbReference type="ARBA" id="ARBA00023125"/>
    </source>
</evidence>
<accession>A0A851D2Y7</accession>
<evidence type="ECO:0000256" key="4">
    <source>
        <dbReference type="ARBA" id="ARBA00022737"/>
    </source>
</evidence>
<feature type="region of interest" description="Disordered" evidence="12">
    <location>
        <begin position="13"/>
        <end position="55"/>
    </location>
</feature>
<evidence type="ECO:0000256" key="5">
    <source>
        <dbReference type="ARBA" id="ARBA00022771"/>
    </source>
</evidence>
<dbReference type="EMBL" id="WEIS01006103">
    <property type="protein sequence ID" value="NWI62544.1"/>
    <property type="molecule type" value="Genomic_DNA"/>
</dbReference>
<evidence type="ECO:0000256" key="6">
    <source>
        <dbReference type="ARBA" id="ARBA00022833"/>
    </source>
</evidence>
<evidence type="ECO:0000313" key="14">
    <source>
        <dbReference type="EMBL" id="NWI62544.1"/>
    </source>
</evidence>
<reference evidence="14" key="1">
    <citation type="submission" date="2019-10" db="EMBL/GenBank/DDBJ databases">
        <title>Bird 10,000 Genomes (B10K) Project - Family phase.</title>
        <authorList>
            <person name="Zhang G."/>
        </authorList>
    </citation>
    <scope>NUCLEOTIDE SEQUENCE</scope>
    <source>
        <strain evidence="14">B10K-DU-002-69</strain>
        <tissue evidence="14">Muscle</tissue>
    </source>
</reference>
<feature type="non-terminal residue" evidence="14">
    <location>
        <position position="204"/>
    </location>
</feature>
<feature type="region of interest" description="Disordered" evidence="12">
    <location>
        <begin position="121"/>
        <end position="161"/>
    </location>
</feature>
<evidence type="ECO:0000256" key="1">
    <source>
        <dbReference type="ARBA" id="ARBA00004123"/>
    </source>
</evidence>
<dbReference type="SMART" id="SM00355">
    <property type="entry name" value="ZnF_C2H2"/>
    <property type="match status" value="2"/>
</dbReference>
<feature type="non-terminal residue" evidence="14">
    <location>
        <position position="1"/>
    </location>
</feature>
<evidence type="ECO:0000259" key="13">
    <source>
        <dbReference type="PROSITE" id="PS50157"/>
    </source>
</evidence>
<dbReference type="PANTHER" id="PTHR47222:SF1">
    <property type="entry name" value="ZINC FINGER PROTEIN 592"/>
    <property type="match status" value="1"/>
</dbReference>
<name>A0A851D2Y7_TODME</name>
<keyword evidence="8" id="KW-0238">DNA-binding</keyword>
<protein>
    <submittedName>
        <fullName evidence="14">ZN592 protein</fullName>
    </submittedName>
</protein>
<keyword evidence="15" id="KW-1185">Reference proteome</keyword>
<dbReference type="Proteomes" id="UP000660247">
    <property type="component" value="Unassembled WGS sequence"/>
</dbReference>
<evidence type="ECO:0000256" key="7">
    <source>
        <dbReference type="ARBA" id="ARBA00023015"/>
    </source>
</evidence>
<dbReference type="InterPro" id="IPR041697">
    <property type="entry name" value="Znf-C2H2_11"/>
</dbReference>
<comment type="subcellular location">
    <subcellularLocation>
        <location evidence="1">Nucleus</location>
    </subcellularLocation>
</comment>
<keyword evidence="4" id="KW-0677">Repeat</keyword>
<evidence type="ECO:0000256" key="2">
    <source>
        <dbReference type="ARBA" id="ARBA00006991"/>
    </source>
</evidence>
<dbReference type="InterPro" id="IPR013087">
    <property type="entry name" value="Znf_C2H2_type"/>
</dbReference>
<dbReference type="InterPro" id="IPR045914">
    <property type="entry name" value="Zn532-like"/>
</dbReference>
<proteinExistence type="inferred from homology"/>
<keyword evidence="6" id="KW-0862">Zinc</keyword>
<dbReference type="AlphaFoldDB" id="A0A851D2Y7"/>
<evidence type="ECO:0000256" key="12">
    <source>
        <dbReference type="SAM" id="MobiDB-lite"/>
    </source>
</evidence>
<feature type="compositionally biased region" description="Basic and acidic residues" evidence="12">
    <location>
        <begin position="24"/>
        <end position="41"/>
    </location>
</feature>
<comment type="similarity">
    <text evidence="2">Belongs to the krueppel C2H2-type zinc-finger protein family.</text>
</comment>
<dbReference type="GO" id="GO:0008270">
    <property type="term" value="F:zinc ion binding"/>
    <property type="evidence" value="ECO:0007669"/>
    <property type="project" value="UniProtKB-KW"/>
</dbReference>
<evidence type="ECO:0000256" key="3">
    <source>
        <dbReference type="ARBA" id="ARBA00022723"/>
    </source>
</evidence>
<keyword evidence="5 11" id="KW-0863">Zinc-finger</keyword>
<evidence type="ECO:0000256" key="11">
    <source>
        <dbReference type="PROSITE-ProRule" id="PRU00042"/>
    </source>
</evidence>
<feature type="domain" description="C2H2-type" evidence="13">
    <location>
        <begin position="94"/>
        <end position="122"/>
    </location>
</feature>
<keyword evidence="7" id="KW-0805">Transcription regulation</keyword>
<sequence>MLENHISLMHGIKNPDLSQMAKAKAPERDTPEAKSPKRMAPDELGQAESAVGSAAPPAKKLKAHWKCAKCGFATDVGAEFQEHIPRHKTDSSTYQCVFCGLCYTSHISLNRHLFIVHKVKDEEEDEEEEEEEEEEEDERLKLQGEMSENGHEGYNGEMNTMVGEENPKCKECKSDSALCEHSQTCGAEGPHSTSQNNHSKSLKT</sequence>
<evidence type="ECO:0000256" key="10">
    <source>
        <dbReference type="ARBA" id="ARBA00023242"/>
    </source>
</evidence>
<dbReference type="GO" id="GO:0003677">
    <property type="term" value="F:DNA binding"/>
    <property type="evidence" value="ECO:0007669"/>
    <property type="project" value="UniProtKB-KW"/>
</dbReference>
<feature type="region of interest" description="Disordered" evidence="12">
    <location>
        <begin position="182"/>
        <end position="204"/>
    </location>
</feature>
<dbReference type="PROSITE" id="PS50157">
    <property type="entry name" value="ZINC_FINGER_C2H2_2"/>
    <property type="match status" value="1"/>
</dbReference>
<keyword evidence="10" id="KW-0539">Nucleus</keyword>
<dbReference type="Pfam" id="PF16622">
    <property type="entry name" value="zf-C2H2_11"/>
    <property type="match status" value="1"/>
</dbReference>
<dbReference type="OrthoDB" id="8856548at2759"/>
<dbReference type="PANTHER" id="PTHR47222">
    <property type="entry name" value="ZINC FINGER PROTEIN 532-RELATED"/>
    <property type="match status" value="1"/>
</dbReference>
<dbReference type="GO" id="GO:0005634">
    <property type="term" value="C:nucleus"/>
    <property type="evidence" value="ECO:0007669"/>
    <property type="project" value="UniProtKB-SubCell"/>
</dbReference>
<keyword evidence="9" id="KW-0804">Transcription</keyword>
<evidence type="ECO:0000256" key="9">
    <source>
        <dbReference type="ARBA" id="ARBA00023163"/>
    </source>
</evidence>
<comment type="caution">
    <text evidence="14">The sequence shown here is derived from an EMBL/GenBank/DDBJ whole genome shotgun (WGS) entry which is preliminary data.</text>
</comment>
<organism evidence="14 15">
    <name type="scientific">Todus mexicanus</name>
    <name type="common">Puerto Rican tody</name>
    <dbReference type="NCBI Taxonomy" id="135184"/>
    <lineage>
        <taxon>Eukaryota</taxon>
        <taxon>Metazoa</taxon>
        <taxon>Chordata</taxon>
        <taxon>Craniata</taxon>
        <taxon>Vertebrata</taxon>
        <taxon>Euteleostomi</taxon>
        <taxon>Archelosauria</taxon>
        <taxon>Archosauria</taxon>
        <taxon>Dinosauria</taxon>
        <taxon>Saurischia</taxon>
        <taxon>Theropoda</taxon>
        <taxon>Coelurosauria</taxon>
        <taxon>Aves</taxon>
        <taxon>Neognathae</taxon>
        <taxon>Neoaves</taxon>
        <taxon>Telluraves</taxon>
        <taxon>Coraciimorphae</taxon>
        <taxon>Coraciiformes</taxon>
        <taxon>Todidae</taxon>
        <taxon>Todus</taxon>
    </lineage>
</organism>
<evidence type="ECO:0000313" key="15">
    <source>
        <dbReference type="Proteomes" id="UP000660247"/>
    </source>
</evidence>
<gene>
    <name evidence="14" type="primary">Znf592_0</name>
    <name evidence="14" type="ORF">TODMEX_R11049</name>
</gene>
<dbReference type="PROSITE" id="PS00028">
    <property type="entry name" value="ZINC_FINGER_C2H2_1"/>
    <property type="match status" value="1"/>
</dbReference>